<sequence length="371" mass="39401">MAAVVALASASAGAQTSVPEWKIGVIAPTTGLIATIGTRQLASLQWWEREVNARNGIKGRRVVIRHCNDEANPEKAVTCARDLLAQGVVLLLNASVTGPIRATMPLVKNGPVMLTPSPNILPEASSYVFQTSPSDADLVLAVAEYAKANGVNRLGMVAATDASGEVGVASAAAVFPRLGIQYSLARIDLRATDATTQLSRVSGSDVPLLYSTYTGGGAVTVVKGYANLGLAQPLVVSYANISDPFVALIRSDLPKRLLGTALRGVAPELLSDAGERERTAYFTKSYEQWRGERADMLNLLALGMADAAESILTHVTDPANADAVKKYLETTPIKSFQTIRFSPQSHVGMNAGDVAIVEYRGNRWTRADPIR</sequence>
<dbReference type="PANTHER" id="PTHR30483:SF6">
    <property type="entry name" value="PERIPLASMIC BINDING PROTEIN OF ABC TRANSPORTER FOR NATURAL AMINO ACIDS"/>
    <property type="match status" value="1"/>
</dbReference>
<gene>
    <name evidence="4" type="ORF">MMF98_16910</name>
</gene>
<comment type="similarity">
    <text evidence="1">Belongs to the leucine-binding protein family.</text>
</comment>
<dbReference type="RefSeq" id="WP_243307872.1">
    <property type="nucleotide sequence ID" value="NZ_JALGBI010000002.1"/>
</dbReference>
<name>A0A9X2ANZ8_9BURK</name>
<proteinExistence type="inferred from homology"/>
<accession>A0A9X2ANZ8</accession>
<dbReference type="Pfam" id="PF13458">
    <property type="entry name" value="Peripla_BP_6"/>
    <property type="match status" value="1"/>
</dbReference>
<keyword evidence="2" id="KW-0732">Signal</keyword>
<dbReference type="EMBL" id="JALGBI010000002">
    <property type="protein sequence ID" value="MCJ0764899.1"/>
    <property type="molecule type" value="Genomic_DNA"/>
</dbReference>
<dbReference type="Proteomes" id="UP001139447">
    <property type="component" value="Unassembled WGS sequence"/>
</dbReference>
<dbReference type="InterPro" id="IPR028081">
    <property type="entry name" value="Leu-bd"/>
</dbReference>
<dbReference type="Gene3D" id="3.40.50.2300">
    <property type="match status" value="2"/>
</dbReference>
<feature type="domain" description="Leucine-binding protein" evidence="3">
    <location>
        <begin position="21"/>
        <end position="354"/>
    </location>
</feature>
<organism evidence="4 5">
    <name type="scientific">Variovorax terrae</name>
    <dbReference type="NCBI Taxonomy" id="2923278"/>
    <lineage>
        <taxon>Bacteria</taxon>
        <taxon>Pseudomonadati</taxon>
        <taxon>Pseudomonadota</taxon>
        <taxon>Betaproteobacteria</taxon>
        <taxon>Burkholderiales</taxon>
        <taxon>Comamonadaceae</taxon>
        <taxon>Variovorax</taxon>
    </lineage>
</organism>
<dbReference type="InterPro" id="IPR028082">
    <property type="entry name" value="Peripla_BP_I"/>
</dbReference>
<dbReference type="AlphaFoldDB" id="A0A9X2ANZ8"/>
<dbReference type="SUPFAM" id="SSF53822">
    <property type="entry name" value="Periplasmic binding protein-like I"/>
    <property type="match status" value="1"/>
</dbReference>
<evidence type="ECO:0000259" key="3">
    <source>
        <dbReference type="Pfam" id="PF13458"/>
    </source>
</evidence>
<evidence type="ECO:0000256" key="1">
    <source>
        <dbReference type="ARBA" id="ARBA00010062"/>
    </source>
</evidence>
<dbReference type="PANTHER" id="PTHR30483">
    <property type="entry name" value="LEUCINE-SPECIFIC-BINDING PROTEIN"/>
    <property type="match status" value="1"/>
</dbReference>
<reference evidence="4" key="1">
    <citation type="submission" date="2022-03" db="EMBL/GenBank/DDBJ databases">
        <authorList>
            <person name="Woo C.Y."/>
        </authorList>
    </citation>
    <scope>NUCLEOTIDE SEQUENCE</scope>
    <source>
        <strain evidence="4">CYS-02</strain>
    </source>
</reference>
<dbReference type="InterPro" id="IPR051010">
    <property type="entry name" value="BCAA_transport"/>
</dbReference>
<keyword evidence="5" id="KW-1185">Reference proteome</keyword>
<evidence type="ECO:0000313" key="5">
    <source>
        <dbReference type="Proteomes" id="UP001139447"/>
    </source>
</evidence>
<evidence type="ECO:0000313" key="4">
    <source>
        <dbReference type="EMBL" id="MCJ0764899.1"/>
    </source>
</evidence>
<protein>
    <submittedName>
        <fullName evidence="4">ABC transporter substrate-binding protein</fullName>
    </submittedName>
</protein>
<comment type="caution">
    <text evidence="4">The sequence shown here is derived from an EMBL/GenBank/DDBJ whole genome shotgun (WGS) entry which is preliminary data.</text>
</comment>
<evidence type="ECO:0000256" key="2">
    <source>
        <dbReference type="ARBA" id="ARBA00022729"/>
    </source>
</evidence>